<dbReference type="AlphaFoldDB" id="A0A543PL31"/>
<name>A0A543PL31_9MICO</name>
<dbReference type="RefSeq" id="WP_141824096.1">
    <property type="nucleotide sequence ID" value="NZ_BAAAQC010000017.1"/>
</dbReference>
<evidence type="ECO:0000313" key="2">
    <source>
        <dbReference type="EMBL" id="TQN44787.1"/>
    </source>
</evidence>
<feature type="compositionally biased region" description="Low complexity" evidence="1">
    <location>
        <begin position="1"/>
        <end position="15"/>
    </location>
</feature>
<gene>
    <name evidence="2" type="ORF">FHX52_4008</name>
</gene>
<sequence length="842" mass="89318">MTADCSCTSGTSGTACSGGSGCSGCSGCVDELAAANLPGQSELHWRTAPHGAALSRMRSWLAGDSQPLDIRSLSHQGTDDPAIALLDTWAVVTDVVSFYTERIAQEGFLRTATERDSVRQQARSLGYELRPGVSAQAELAFDVETAPGSPEVVVVPEDTPVQTVPAPGKLPQTFETTAELEARGSWNSVAAYDRTPQPFGFGIDTVWLDTTTSGVKVDDRVLVVGSERAGVAEGDAHSDAHEKWDFRRVTAVDVDPPHTPGWTRLTLDRPLGYRRSRNLVAEKDVRVHRLGQRLNLFGWNAPDPALLDSTKVTSWADFALKAGDRRLEIDGDVPAIVPGSWVVLEQPGHTEAYQVESVTPDGATKYALSGKLTRVTLDISEHLDDFDRNHALVHAVSRELPASWMPRPDLVGSTAPGGGHVLDLVPTDPVLPKGREIVVTGTTDTDESAVEATRLTAAASSVDGVMTITVDPPLMNAYHSGTVRVRANVAVATHGETVEQVLGSGDGRRAFASFDLRRPPLTFVRSTTAASGAVPALEVRVEDVEWTRVDSLFEAGPRDRVYIVRQAESGTTTVTFGDGVHGSRLPTGAENVRATYRVGIGEDGAAEPDQVRLPVRKPRGIASVTNLGPAHDWAPSETLEEARLTAPQRVRTLDRAVSVTDYEDFARGYSGIGRARADLVWDGRIDTVVVSVLASTGEAPADSLVTALRDTLDGARETRAPRVVLPAEVVDVGAGLRIDVDPHFEVPLVRAAVETALLAAFGSMELATPLAASAVLVVAAAVPGVVSVTMPELTGGPVDDLLVAEPGRWGPPAGSPAAAPRLLPAQALRLTAPLLDVQVVAR</sequence>
<evidence type="ECO:0000313" key="3">
    <source>
        <dbReference type="Proteomes" id="UP000320085"/>
    </source>
</evidence>
<organism evidence="2 3">
    <name type="scientific">Humibacillus xanthopallidus</name>
    <dbReference type="NCBI Taxonomy" id="412689"/>
    <lineage>
        <taxon>Bacteria</taxon>
        <taxon>Bacillati</taxon>
        <taxon>Actinomycetota</taxon>
        <taxon>Actinomycetes</taxon>
        <taxon>Micrococcales</taxon>
        <taxon>Intrasporangiaceae</taxon>
        <taxon>Humibacillus</taxon>
    </lineage>
</organism>
<dbReference type="EMBL" id="VFQF01000003">
    <property type="protein sequence ID" value="TQN44787.1"/>
    <property type="molecule type" value="Genomic_DNA"/>
</dbReference>
<reference evidence="2 3" key="1">
    <citation type="submission" date="2019-06" db="EMBL/GenBank/DDBJ databases">
        <title>Sequencing the genomes of 1000 actinobacteria strains.</title>
        <authorList>
            <person name="Klenk H.-P."/>
        </authorList>
    </citation>
    <scope>NUCLEOTIDE SEQUENCE [LARGE SCALE GENOMIC DNA]</scope>
    <source>
        <strain evidence="2 3">DSM 21776</strain>
    </source>
</reference>
<comment type="caution">
    <text evidence="2">The sequence shown here is derived from an EMBL/GenBank/DDBJ whole genome shotgun (WGS) entry which is preliminary data.</text>
</comment>
<evidence type="ECO:0000256" key="1">
    <source>
        <dbReference type="SAM" id="MobiDB-lite"/>
    </source>
</evidence>
<feature type="region of interest" description="Disordered" evidence="1">
    <location>
        <begin position="1"/>
        <end position="20"/>
    </location>
</feature>
<dbReference type="OrthoDB" id="266253at2"/>
<dbReference type="Proteomes" id="UP000320085">
    <property type="component" value="Unassembled WGS sequence"/>
</dbReference>
<protein>
    <submittedName>
        <fullName evidence="2">Putative phage baseplate assembly protein</fullName>
    </submittedName>
</protein>
<proteinExistence type="predicted"/>
<accession>A0A543PL31</accession>